<sequence>MQRALPMGEDPRQLPQNRLKGPKSSDVINPSNESKGSVNSKESASAVKVPDVNVNRTQEGSAEKANSAVDSAGYDMASVQKYVDENKSVVKTDLRSVEDAKFMYNPKSPMGDIRNQNRAEGDAPTQAIGDIPKTTATVVSKISTGTVAKQPPDVVSKQQNGAAPKPRGGASKKSKDGAPKQPMGNAAKPPIASAPKQPSGDGRDTKPPLIGSKDKLTQVLRQICL</sequence>
<accession>A0A3P8EWY2</accession>
<dbReference type="OrthoDB" id="10477588at2759"/>
<organism evidence="3 4">
    <name type="scientific">Heligmosomoides polygyrus</name>
    <name type="common">Parasitic roundworm</name>
    <dbReference type="NCBI Taxonomy" id="6339"/>
    <lineage>
        <taxon>Eukaryota</taxon>
        <taxon>Metazoa</taxon>
        <taxon>Ecdysozoa</taxon>
        <taxon>Nematoda</taxon>
        <taxon>Chromadorea</taxon>
        <taxon>Rhabditida</taxon>
        <taxon>Rhabditina</taxon>
        <taxon>Rhabditomorpha</taxon>
        <taxon>Strongyloidea</taxon>
        <taxon>Heligmosomidae</taxon>
        <taxon>Heligmosomoides</taxon>
    </lineage>
</organism>
<keyword evidence="3" id="KW-1185">Reference proteome</keyword>
<protein>
    <submittedName>
        <fullName evidence="2 4">Uncharacterized protein</fullName>
    </submittedName>
</protein>
<name>A0A183GQD1_HELPZ</name>
<dbReference type="AlphaFoldDB" id="A0A183GQD1"/>
<reference evidence="2 3" key="1">
    <citation type="submission" date="2018-11" db="EMBL/GenBank/DDBJ databases">
        <authorList>
            <consortium name="Pathogen Informatics"/>
        </authorList>
    </citation>
    <scope>NUCLEOTIDE SEQUENCE [LARGE SCALE GENOMIC DNA]</scope>
</reference>
<reference evidence="4" key="2">
    <citation type="submission" date="2019-09" db="UniProtKB">
        <authorList>
            <consortium name="WormBaseParasite"/>
        </authorList>
    </citation>
    <scope>IDENTIFICATION</scope>
</reference>
<evidence type="ECO:0000256" key="1">
    <source>
        <dbReference type="SAM" id="MobiDB-lite"/>
    </source>
</evidence>
<dbReference type="WBParaSite" id="HPBE_0002490101-mRNA-1">
    <property type="protein sequence ID" value="HPBE_0002490101-mRNA-1"/>
    <property type="gene ID" value="HPBE_0002490101"/>
</dbReference>
<accession>A0A183GQD1</accession>
<feature type="region of interest" description="Disordered" evidence="1">
    <location>
        <begin position="101"/>
        <end position="217"/>
    </location>
</feature>
<evidence type="ECO:0000313" key="2">
    <source>
        <dbReference type="EMBL" id="VDP47955.1"/>
    </source>
</evidence>
<feature type="compositionally biased region" description="Polar residues" evidence="1">
    <location>
        <begin position="134"/>
        <end position="147"/>
    </location>
</feature>
<gene>
    <name evidence="2" type="ORF">HPBE_LOCUS24902</name>
</gene>
<dbReference type="EMBL" id="UZAH01037043">
    <property type="protein sequence ID" value="VDP47955.1"/>
    <property type="molecule type" value="Genomic_DNA"/>
</dbReference>
<feature type="region of interest" description="Disordered" evidence="1">
    <location>
        <begin position="1"/>
        <end position="73"/>
    </location>
</feature>
<evidence type="ECO:0000313" key="4">
    <source>
        <dbReference type="WBParaSite" id="HPBE_0002490101-mRNA-1"/>
    </source>
</evidence>
<proteinExistence type="predicted"/>
<dbReference type="Proteomes" id="UP000050761">
    <property type="component" value="Unassembled WGS sequence"/>
</dbReference>
<evidence type="ECO:0000313" key="3">
    <source>
        <dbReference type="Proteomes" id="UP000050761"/>
    </source>
</evidence>
<feature type="compositionally biased region" description="Basic and acidic residues" evidence="1">
    <location>
        <begin position="201"/>
        <end position="216"/>
    </location>
</feature>
<feature type="compositionally biased region" description="Polar residues" evidence="1">
    <location>
        <begin position="26"/>
        <end position="43"/>
    </location>
</feature>